<keyword evidence="2" id="KW-1185">Reference proteome</keyword>
<organism evidence="1 2">
    <name type="scientific">Cannabis sativa</name>
    <name type="common">Hemp</name>
    <name type="synonym">Marijuana</name>
    <dbReference type="NCBI Taxonomy" id="3483"/>
    <lineage>
        <taxon>Eukaryota</taxon>
        <taxon>Viridiplantae</taxon>
        <taxon>Streptophyta</taxon>
        <taxon>Embryophyta</taxon>
        <taxon>Tracheophyta</taxon>
        <taxon>Spermatophyta</taxon>
        <taxon>Magnoliopsida</taxon>
        <taxon>eudicotyledons</taxon>
        <taxon>Gunneridae</taxon>
        <taxon>Pentapetalae</taxon>
        <taxon>rosids</taxon>
        <taxon>fabids</taxon>
        <taxon>Rosales</taxon>
        <taxon>Cannabaceae</taxon>
        <taxon>Cannabis</taxon>
    </lineage>
</organism>
<dbReference type="Proteomes" id="UP000596661">
    <property type="component" value="Chromosome 9"/>
</dbReference>
<evidence type="ECO:0000313" key="2">
    <source>
        <dbReference type="Proteomes" id="UP000596661"/>
    </source>
</evidence>
<dbReference type="EMBL" id="UZAU01000731">
    <property type="status" value="NOT_ANNOTATED_CDS"/>
    <property type="molecule type" value="Genomic_DNA"/>
</dbReference>
<reference evidence="1" key="1">
    <citation type="submission" date="2018-11" db="EMBL/GenBank/DDBJ databases">
        <authorList>
            <person name="Grassa J C."/>
        </authorList>
    </citation>
    <scope>NUCLEOTIDE SEQUENCE [LARGE SCALE GENOMIC DNA]</scope>
</reference>
<evidence type="ECO:0000313" key="1">
    <source>
        <dbReference type="EnsemblPlants" id="cds.evm.model.09.706"/>
    </source>
</evidence>
<accession>A0A803QH41</accession>
<dbReference type="AlphaFoldDB" id="A0A803QH41"/>
<name>A0A803QH41_CANSA</name>
<proteinExistence type="predicted"/>
<dbReference type="EnsemblPlants" id="evm.model.09.706">
    <property type="protein sequence ID" value="cds.evm.model.09.706"/>
    <property type="gene ID" value="evm.TU.09.706"/>
</dbReference>
<sequence>MSSNGQSGSGGGGSSKGSHSLAFRVICRPSFHYDPVPLRLDLPDLLVGEDIFNDPITAAQLHRLLPINPPLSIPISLTSLDSSSLISPT</sequence>
<protein>
    <submittedName>
        <fullName evidence="1">Uncharacterized protein</fullName>
    </submittedName>
</protein>
<dbReference type="Gramene" id="evm.model.09.706">
    <property type="protein sequence ID" value="cds.evm.model.09.706"/>
    <property type="gene ID" value="evm.TU.09.706"/>
</dbReference>
<reference evidence="1" key="2">
    <citation type="submission" date="2021-03" db="UniProtKB">
        <authorList>
            <consortium name="EnsemblPlants"/>
        </authorList>
    </citation>
    <scope>IDENTIFICATION</scope>
</reference>